<dbReference type="PROSITE" id="PS00463">
    <property type="entry name" value="ZN2_CY6_FUNGAL_1"/>
    <property type="match status" value="1"/>
</dbReference>
<keyword evidence="5" id="KW-0539">Nucleus</keyword>
<dbReference type="PROSITE" id="PS50048">
    <property type="entry name" value="ZN2_CY6_FUNGAL_2"/>
    <property type="match status" value="1"/>
</dbReference>
<sequence>MFTAQPRKIRNYATSACERCKMAKKKCTGKCPCDNCVIRDAECIFSEKKKRGPKSRSQQRTETTSESSKHDNDLHVNMNVTSFQEPELYSGLQFDITPLMLPSLTDFPNNNISAAGVSTIFSEYENTHQHFIGYKDQNLSFCNYSDSCINISENVSIPENVISNTFLNENWMNCLYGNNFF</sequence>
<gene>
    <name evidence="8" type="ORF">DERYTH_LOCUS13482</name>
</gene>
<dbReference type="Pfam" id="PF00172">
    <property type="entry name" value="Zn_clus"/>
    <property type="match status" value="1"/>
</dbReference>
<evidence type="ECO:0000313" key="9">
    <source>
        <dbReference type="Proteomes" id="UP000789405"/>
    </source>
</evidence>
<evidence type="ECO:0000256" key="2">
    <source>
        <dbReference type="ARBA" id="ARBA00023015"/>
    </source>
</evidence>
<dbReference type="PANTHER" id="PTHR47540">
    <property type="entry name" value="THIAMINE REPRESSIBLE GENES REGULATORY PROTEIN THI5"/>
    <property type="match status" value="1"/>
</dbReference>
<feature type="region of interest" description="Disordered" evidence="6">
    <location>
        <begin position="49"/>
        <end position="73"/>
    </location>
</feature>
<dbReference type="GO" id="GO:0000981">
    <property type="term" value="F:DNA-binding transcription factor activity, RNA polymerase II-specific"/>
    <property type="evidence" value="ECO:0007669"/>
    <property type="project" value="InterPro"/>
</dbReference>
<dbReference type="SUPFAM" id="SSF57701">
    <property type="entry name" value="Zn2/Cys6 DNA-binding domain"/>
    <property type="match status" value="1"/>
</dbReference>
<dbReference type="GO" id="GO:0043565">
    <property type="term" value="F:sequence-specific DNA binding"/>
    <property type="evidence" value="ECO:0007669"/>
    <property type="project" value="TreeGrafter"/>
</dbReference>
<dbReference type="GO" id="GO:0008270">
    <property type="term" value="F:zinc ion binding"/>
    <property type="evidence" value="ECO:0007669"/>
    <property type="project" value="InterPro"/>
</dbReference>
<dbReference type="SMART" id="SM00066">
    <property type="entry name" value="GAL4"/>
    <property type="match status" value="1"/>
</dbReference>
<dbReference type="Gene3D" id="4.10.240.10">
    <property type="entry name" value="Zn(2)-C6 fungal-type DNA-binding domain"/>
    <property type="match status" value="1"/>
</dbReference>
<reference evidence="8" key="1">
    <citation type="submission" date="2021-06" db="EMBL/GenBank/DDBJ databases">
        <authorList>
            <person name="Kallberg Y."/>
            <person name="Tangrot J."/>
            <person name="Rosling A."/>
        </authorList>
    </citation>
    <scope>NUCLEOTIDE SEQUENCE</scope>
    <source>
        <strain evidence="8">MA453B</strain>
    </source>
</reference>
<evidence type="ECO:0000256" key="1">
    <source>
        <dbReference type="ARBA" id="ARBA00004123"/>
    </source>
</evidence>
<dbReference type="OrthoDB" id="2123952at2759"/>
<comment type="caution">
    <text evidence="8">The sequence shown here is derived from an EMBL/GenBank/DDBJ whole genome shotgun (WGS) entry which is preliminary data.</text>
</comment>
<dbReference type="EMBL" id="CAJVPY010009494">
    <property type="protein sequence ID" value="CAG8709399.1"/>
    <property type="molecule type" value="Genomic_DNA"/>
</dbReference>
<dbReference type="InterPro" id="IPR036864">
    <property type="entry name" value="Zn2-C6_fun-type_DNA-bd_sf"/>
</dbReference>
<accession>A0A9N9N7M8</accession>
<evidence type="ECO:0000256" key="4">
    <source>
        <dbReference type="ARBA" id="ARBA00023163"/>
    </source>
</evidence>
<dbReference type="AlphaFoldDB" id="A0A9N9N7M8"/>
<protein>
    <submittedName>
        <fullName evidence="8">277_t:CDS:1</fullName>
    </submittedName>
</protein>
<dbReference type="GO" id="GO:0045944">
    <property type="term" value="P:positive regulation of transcription by RNA polymerase II"/>
    <property type="evidence" value="ECO:0007669"/>
    <property type="project" value="TreeGrafter"/>
</dbReference>
<evidence type="ECO:0000256" key="3">
    <source>
        <dbReference type="ARBA" id="ARBA00023125"/>
    </source>
</evidence>
<organism evidence="8 9">
    <name type="scientific">Dentiscutata erythropus</name>
    <dbReference type="NCBI Taxonomy" id="1348616"/>
    <lineage>
        <taxon>Eukaryota</taxon>
        <taxon>Fungi</taxon>
        <taxon>Fungi incertae sedis</taxon>
        <taxon>Mucoromycota</taxon>
        <taxon>Glomeromycotina</taxon>
        <taxon>Glomeromycetes</taxon>
        <taxon>Diversisporales</taxon>
        <taxon>Gigasporaceae</taxon>
        <taxon>Dentiscutata</taxon>
    </lineage>
</organism>
<dbReference type="PANTHER" id="PTHR47540:SF2">
    <property type="entry name" value="ZN(II)2CYS6 TRANSCRIPTION FACTOR (EUROFUNG)"/>
    <property type="match status" value="1"/>
</dbReference>
<keyword evidence="4" id="KW-0804">Transcription</keyword>
<evidence type="ECO:0000256" key="5">
    <source>
        <dbReference type="ARBA" id="ARBA00023242"/>
    </source>
</evidence>
<evidence type="ECO:0000256" key="6">
    <source>
        <dbReference type="SAM" id="MobiDB-lite"/>
    </source>
</evidence>
<feature type="domain" description="Zn(2)-C6 fungal-type" evidence="7">
    <location>
        <begin position="16"/>
        <end position="45"/>
    </location>
</feature>
<dbReference type="GO" id="GO:0005634">
    <property type="term" value="C:nucleus"/>
    <property type="evidence" value="ECO:0007669"/>
    <property type="project" value="UniProtKB-SubCell"/>
</dbReference>
<keyword evidence="2" id="KW-0805">Transcription regulation</keyword>
<keyword evidence="3" id="KW-0238">DNA-binding</keyword>
<keyword evidence="9" id="KW-1185">Reference proteome</keyword>
<evidence type="ECO:0000259" key="7">
    <source>
        <dbReference type="PROSITE" id="PS50048"/>
    </source>
</evidence>
<name>A0A9N9N7M8_9GLOM</name>
<feature type="compositionally biased region" description="Low complexity" evidence="6">
    <location>
        <begin position="55"/>
        <end position="66"/>
    </location>
</feature>
<dbReference type="Proteomes" id="UP000789405">
    <property type="component" value="Unassembled WGS sequence"/>
</dbReference>
<evidence type="ECO:0000313" key="8">
    <source>
        <dbReference type="EMBL" id="CAG8709399.1"/>
    </source>
</evidence>
<comment type="subcellular location">
    <subcellularLocation>
        <location evidence="1">Nucleus</location>
    </subcellularLocation>
</comment>
<dbReference type="CDD" id="cd00067">
    <property type="entry name" value="GAL4"/>
    <property type="match status" value="1"/>
</dbReference>
<dbReference type="InterPro" id="IPR051711">
    <property type="entry name" value="Stress_Response_Reg"/>
</dbReference>
<proteinExistence type="predicted"/>
<dbReference type="InterPro" id="IPR001138">
    <property type="entry name" value="Zn2Cys6_DnaBD"/>
</dbReference>